<dbReference type="Proteomes" id="UP001396334">
    <property type="component" value="Unassembled WGS sequence"/>
</dbReference>
<proteinExistence type="predicted"/>
<name>A0ABR2QFG6_9ROSI</name>
<accession>A0ABR2QFG6</accession>
<dbReference type="InterPro" id="IPR007750">
    <property type="entry name" value="DUF674"/>
</dbReference>
<sequence>MVGSLGKLYESIEGLSETYMQPNQKDSLLNPRAFTSASSVPLLLPYDVAGKVYMCRHYHHNVADDPRTACPHCKELMSKEVPVVAPDVGRGEVSDGGFVKGVVTYMVMDDLAVKPTSTISSITMLNKFNVKEVGALQEKVVHFGMDEGLKLLKCSLQSKAVLTMPMTENRRKSFPDSANRTLWLVGSHVFVSRLLGIEINQQVMGPEASGSPEIAESSVCRSGKDFVDFLFNIMSLLVGTVIRLLSKQGIEGCTGNIYESIETLGDSNMPATIKDMLLKPMVTNYAANVSLMLPRPQSSTYTNLYSKFNIKDVGDLEVKVASVGAKEAVELLRALIWSKPVLSAY</sequence>
<evidence type="ECO:0000313" key="1">
    <source>
        <dbReference type="EMBL" id="KAK8999418.1"/>
    </source>
</evidence>
<reference evidence="1 2" key="1">
    <citation type="journal article" date="2024" name="G3 (Bethesda)">
        <title>Genome assembly of Hibiscus sabdariffa L. provides insights into metabolisms of medicinal natural products.</title>
        <authorList>
            <person name="Kim T."/>
        </authorList>
    </citation>
    <scope>NUCLEOTIDE SEQUENCE [LARGE SCALE GENOMIC DNA]</scope>
    <source>
        <strain evidence="1">TK-2024</strain>
        <tissue evidence="1">Old leaves</tissue>
    </source>
</reference>
<dbReference type="PANTHER" id="PTHR33103">
    <property type="entry name" value="OS01G0153900 PROTEIN"/>
    <property type="match status" value="1"/>
</dbReference>
<dbReference type="EMBL" id="JBBPBN010000040">
    <property type="protein sequence ID" value="KAK8999418.1"/>
    <property type="molecule type" value="Genomic_DNA"/>
</dbReference>
<organism evidence="1 2">
    <name type="scientific">Hibiscus sabdariffa</name>
    <name type="common">roselle</name>
    <dbReference type="NCBI Taxonomy" id="183260"/>
    <lineage>
        <taxon>Eukaryota</taxon>
        <taxon>Viridiplantae</taxon>
        <taxon>Streptophyta</taxon>
        <taxon>Embryophyta</taxon>
        <taxon>Tracheophyta</taxon>
        <taxon>Spermatophyta</taxon>
        <taxon>Magnoliopsida</taxon>
        <taxon>eudicotyledons</taxon>
        <taxon>Gunneridae</taxon>
        <taxon>Pentapetalae</taxon>
        <taxon>rosids</taxon>
        <taxon>malvids</taxon>
        <taxon>Malvales</taxon>
        <taxon>Malvaceae</taxon>
        <taxon>Malvoideae</taxon>
        <taxon>Hibiscus</taxon>
    </lineage>
</organism>
<comment type="caution">
    <text evidence="1">The sequence shown here is derived from an EMBL/GenBank/DDBJ whole genome shotgun (WGS) entry which is preliminary data.</text>
</comment>
<dbReference type="Pfam" id="PF05056">
    <property type="entry name" value="DUF674"/>
    <property type="match status" value="2"/>
</dbReference>
<dbReference type="PANTHER" id="PTHR33103:SF19">
    <property type="entry name" value="OS09G0544700 PROTEIN"/>
    <property type="match status" value="1"/>
</dbReference>
<keyword evidence="2" id="KW-1185">Reference proteome</keyword>
<gene>
    <name evidence="1" type="ORF">V6N11_070585</name>
</gene>
<evidence type="ECO:0000313" key="2">
    <source>
        <dbReference type="Proteomes" id="UP001396334"/>
    </source>
</evidence>
<protein>
    <submittedName>
        <fullName evidence="1">Uncharacterized protein</fullName>
    </submittedName>
</protein>